<protein>
    <submittedName>
        <fullName evidence="1">Uncharacterized protein</fullName>
    </submittedName>
</protein>
<evidence type="ECO:0000313" key="2">
    <source>
        <dbReference type="Proteomes" id="UP000007041"/>
    </source>
</evidence>
<sequence length="92" mass="10919">MLRFLIIKPKLLVIKYNMKAEKIECEKVLCENQGISIKNNNSLTIAIFLKRLYDNIQISIKKMLIISLRIIEVLIFFLIDMNKTRHKKNNIE</sequence>
<keyword evidence="2" id="KW-1185">Reference proteome</keyword>
<dbReference type="KEGG" id="cst:CLOST_1484"/>
<reference evidence="2" key="1">
    <citation type="journal article" date="2010" name="BMC Genomics">
        <title>Clostridium sticklandii, a specialist in amino acid degradation:revisiting its metabolism through its genome sequence.</title>
        <authorList>
            <person name="Fonknechten N."/>
            <person name="Chaussonnerie S."/>
            <person name="Tricot S."/>
            <person name="Lajus A."/>
            <person name="Andreesen J.R."/>
            <person name="Perchat N."/>
            <person name="Pelletier E."/>
            <person name="Gouyvenoux M."/>
            <person name="Barbe V."/>
            <person name="Salanoubat M."/>
            <person name="Le Paslier D."/>
            <person name="Weissenbach J."/>
            <person name="Cohen G.N."/>
            <person name="Kreimeyer A."/>
        </authorList>
    </citation>
    <scope>NUCLEOTIDE SEQUENCE [LARGE SCALE GENOMIC DNA]</scope>
    <source>
        <strain evidence="2">ATCC 12662 / DSM 519 / JCM 1433 / CCUG 9281 / NCIMB 10654 / HF</strain>
    </source>
</reference>
<organism evidence="1 2">
    <name type="scientific">Acetoanaerobium sticklandii (strain ATCC 12662 / DSM 519 / JCM 1433 / CCUG 9281 / NCIMB 10654 / HF)</name>
    <name type="common">Clostridium sticklandii</name>
    <dbReference type="NCBI Taxonomy" id="499177"/>
    <lineage>
        <taxon>Bacteria</taxon>
        <taxon>Bacillati</taxon>
        <taxon>Bacillota</taxon>
        <taxon>Clostridia</taxon>
        <taxon>Peptostreptococcales</taxon>
        <taxon>Filifactoraceae</taxon>
        <taxon>Acetoanaerobium</taxon>
    </lineage>
</organism>
<name>E3PRV0_ACESD</name>
<dbReference type="HOGENOM" id="CLU_2408140_0_0_9"/>
<dbReference type="AlphaFoldDB" id="E3PRV0"/>
<dbReference type="EMBL" id="FP565809">
    <property type="protein sequence ID" value="CBH21604.1"/>
    <property type="molecule type" value="Genomic_DNA"/>
</dbReference>
<dbReference type="BioCyc" id="CSTI499177:GJE9-1536-MONOMER"/>
<gene>
    <name evidence="1" type="ordered locus">CLOST_1484</name>
</gene>
<dbReference type="Proteomes" id="UP000007041">
    <property type="component" value="Chromosome"/>
</dbReference>
<proteinExistence type="predicted"/>
<evidence type="ECO:0000313" key="1">
    <source>
        <dbReference type="EMBL" id="CBH21604.1"/>
    </source>
</evidence>
<accession>E3PRV0</accession>